<organism evidence="5 6">
    <name type="scientific">Pararobbsia alpina</name>
    <dbReference type="NCBI Taxonomy" id="621374"/>
    <lineage>
        <taxon>Bacteria</taxon>
        <taxon>Pseudomonadati</taxon>
        <taxon>Pseudomonadota</taxon>
        <taxon>Betaproteobacteria</taxon>
        <taxon>Burkholderiales</taxon>
        <taxon>Burkholderiaceae</taxon>
        <taxon>Pararobbsia</taxon>
    </lineage>
</organism>
<comment type="catalytic activity">
    <reaction evidence="1">
        <text>D-fructose 6-phosphate + L-glutamine = D-glucosamine 6-phosphate + L-glutamate</text>
        <dbReference type="Rhea" id="RHEA:13237"/>
        <dbReference type="ChEBI" id="CHEBI:29985"/>
        <dbReference type="ChEBI" id="CHEBI:58359"/>
        <dbReference type="ChEBI" id="CHEBI:58725"/>
        <dbReference type="ChEBI" id="CHEBI:61527"/>
        <dbReference type="EC" id="2.6.1.16"/>
    </reaction>
</comment>
<dbReference type="PANTHER" id="PTHR10937:SF0">
    <property type="entry name" value="GLUTAMINE--FRUCTOSE-6-PHOSPHATE TRANSAMINASE (ISOMERIZING)"/>
    <property type="match status" value="1"/>
</dbReference>
<evidence type="ECO:0000256" key="4">
    <source>
        <dbReference type="ARBA" id="ARBA00022962"/>
    </source>
</evidence>
<name>A0A6S7BWH4_9BURK</name>
<evidence type="ECO:0000256" key="1">
    <source>
        <dbReference type="ARBA" id="ARBA00001031"/>
    </source>
</evidence>
<gene>
    <name evidence="5" type="ORF">LMG28138_04995</name>
</gene>
<evidence type="ECO:0000256" key="2">
    <source>
        <dbReference type="ARBA" id="ARBA00012916"/>
    </source>
</evidence>
<keyword evidence="4" id="KW-0315">Glutamine amidotransferase</keyword>
<dbReference type="InterPro" id="IPR029055">
    <property type="entry name" value="Ntn_hydrolases_N"/>
</dbReference>
<dbReference type="Gene3D" id="3.40.50.10490">
    <property type="entry name" value="Glucose-6-phosphate isomerase like protein, domain 1"/>
    <property type="match status" value="1"/>
</dbReference>
<dbReference type="SUPFAM" id="SSF53697">
    <property type="entry name" value="SIS domain"/>
    <property type="match status" value="1"/>
</dbReference>
<dbReference type="SUPFAM" id="SSF56235">
    <property type="entry name" value="N-terminal nucleophile aminohydrolases (Ntn hydrolases)"/>
    <property type="match status" value="1"/>
</dbReference>
<dbReference type="EMBL" id="CADIKM010000042">
    <property type="protein sequence ID" value="CAB3801359.1"/>
    <property type="molecule type" value="Genomic_DNA"/>
</dbReference>
<dbReference type="EC" id="2.6.1.16" evidence="2"/>
<dbReference type="RefSeq" id="WP_175107591.1">
    <property type="nucleotide sequence ID" value="NZ_CADIKM010000042.1"/>
</dbReference>
<sequence>MLQNGIIETYEPLRTMSIGKGYEFVSQTDTEIGGIATGNTPVASATGPGRDRKRVSIPAPAESSRTLVATSSRAEHTLAALKHAQATGHDHTLAICNVANSDDACDQMVILDEGCKRDPLPVGGDFSPRQLLACHAACIRGTDADNPRNLAKSVTVD</sequence>
<dbReference type="GO" id="GO:0004360">
    <property type="term" value="F:glutamine-fructose-6-phosphate transaminase (isomerizing) activity"/>
    <property type="evidence" value="ECO:0007669"/>
    <property type="project" value="UniProtKB-EC"/>
</dbReference>
<evidence type="ECO:0000256" key="3">
    <source>
        <dbReference type="ARBA" id="ARBA00016090"/>
    </source>
</evidence>
<dbReference type="GO" id="GO:0005829">
    <property type="term" value="C:cytosol"/>
    <property type="evidence" value="ECO:0007669"/>
    <property type="project" value="TreeGrafter"/>
</dbReference>
<dbReference type="Proteomes" id="UP000494115">
    <property type="component" value="Unassembled WGS sequence"/>
</dbReference>
<dbReference type="GO" id="GO:0006002">
    <property type="term" value="P:fructose 6-phosphate metabolic process"/>
    <property type="evidence" value="ECO:0007669"/>
    <property type="project" value="TreeGrafter"/>
</dbReference>
<dbReference type="AlphaFoldDB" id="A0A6S7BWH4"/>
<dbReference type="PANTHER" id="PTHR10937">
    <property type="entry name" value="GLUCOSAMINE--FRUCTOSE-6-PHOSPHATE AMINOTRANSFERASE, ISOMERIZING"/>
    <property type="match status" value="1"/>
</dbReference>
<proteinExistence type="predicted"/>
<accession>A0A6S7BWH4</accession>
<dbReference type="GO" id="GO:0006047">
    <property type="term" value="P:UDP-N-acetylglucosamine metabolic process"/>
    <property type="evidence" value="ECO:0007669"/>
    <property type="project" value="TreeGrafter"/>
</dbReference>
<evidence type="ECO:0000313" key="5">
    <source>
        <dbReference type="EMBL" id="CAB3801359.1"/>
    </source>
</evidence>
<dbReference type="InterPro" id="IPR046348">
    <property type="entry name" value="SIS_dom_sf"/>
</dbReference>
<dbReference type="GO" id="GO:0006487">
    <property type="term" value="P:protein N-linked glycosylation"/>
    <property type="evidence" value="ECO:0007669"/>
    <property type="project" value="TreeGrafter"/>
</dbReference>
<reference evidence="5 6" key="1">
    <citation type="submission" date="2020-04" db="EMBL/GenBank/DDBJ databases">
        <authorList>
            <person name="De Canck E."/>
        </authorList>
    </citation>
    <scope>NUCLEOTIDE SEQUENCE [LARGE SCALE GENOMIC DNA]</scope>
    <source>
        <strain evidence="5 6">LMG 28138</strain>
    </source>
</reference>
<keyword evidence="6" id="KW-1185">Reference proteome</keyword>
<protein>
    <recommendedName>
        <fullName evidence="3">Glutamine--fructose-6-phosphate aminotransferase [isomerizing]</fullName>
        <ecNumber evidence="2">2.6.1.16</ecNumber>
    </recommendedName>
</protein>
<dbReference type="GO" id="GO:0097367">
    <property type="term" value="F:carbohydrate derivative binding"/>
    <property type="evidence" value="ECO:0007669"/>
    <property type="project" value="InterPro"/>
</dbReference>
<evidence type="ECO:0000313" key="6">
    <source>
        <dbReference type="Proteomes" id="UP000494115"/>
    </source>
</evidence>